<evidence type="ECO:0000313" key="2">
    <source>
        <dbReference type="EMBL" id="OGD85762.1"/>
    </source>
</evidence>
<evidence type="ECO:0000256" key="1">
    <source>
        <dbReference type="SAM" id="Phobius"/>
    </source>
</evidence>
<dbReference type="Proteomes" id="UP000176628">
    <property type="component" value="Unassembled WGS sequence"/>
</dbReference>
<keyword evidence="1" id="KW-0472">Membrane</keyword>
<dbReference type="EMBL" id="MFAV01000045">
    <property type="protein sequence ID" value="OGD85762.1"/>
    <property type="molecule type" value="Genomic_DNA"/>
</dbReference>
<sequence length="317" mass="35175">MSEQKEQERKLDFFPKLLLALEKRHKKILKAVKKRHKKILAWAQKKGYSINQIKAKSTKVLVTGVFGASLFLTAAAPITSMSVPQIEQHTQLGKALSFEEKEAMHLQLLSYLGKSPGKKKISENLVADLISGITGMPAVASFEGQKLPKVIGRIGGEQHLRRFPQEPLSYHLAQKSDWDKYYWAGMAPALGAWGYFSDNKNSLTSDLVEKEKYYLAVQTFAIPDWDKNWLTLKDWWKFRKMLVYNPANGKSVVAVVADSGPATYTGKIFGGSPEVMEALGLAGGPRAGEVIILFLNDPQDQIPLGVQEGGGYEVSHA</sequence>
<proteinExistence type="predicted"/>
<reference evidence="2 3" key="1">
    <citation type="journal article" date="2016" name="Nat. Commun.">
        <title>Thousands of microbial genomes shed light on interconnected biogeochemical processes in an aquifer system.</title>
        <authorList>
            <person name="Anantharaman K."/>
            <person name="Brown C.T."/>
            <person name="Hug L.A."/>
            <person name="Sharon I."/>
            <person name="Castelle C.J."/>
            <person name="Probst A.J."/>
            <person name="Thomas B.C."/>
            <person name="Singh A."/>
            <person name="Wilkins M.J."/>
            <person name="Karaoz U."/>
            <person name="Brodie E.L."/>
            <person name="Williams K.H."/>
            <person name="Hubbard S.S."/>
            <person name="Banfield J.F."/>
        </authorList>
    </citation>
    <scope>NUCLEOTIDE SEQUENCE [LARGE SCALE GENOMIC DNA]</scope>
</reference>
<feature type="transmembrane region" description="Helical" evidence="1">
    <location>
        <begin position="60"/>
        <end position="78"/>
    </location>
</feature>
<keyword evidence="1" id="KW-0812">Transmembrane</keyword>
<dbReference type="AlphaFoldDB" id="A0A1F5G1K8"/>
<keyword evidence="1" id="KW-1133">Transmembrane helix</keyword>
<accession>A0A1F5G1K8</accession>
<organism evidence="2 3">
    <name type="scientific">Candidatus Curtissbacteria bacterium RBG_16_39_7</name>
    <dbReference type="NCBI Taxonomy" id="1797707"/>
    <lineage>
        <taxon>Bacteria</taxon>
        <taxon>Candidatus Curtissiibacteriota</taxon>
    </lineage>
</organism>
<gene>
    <name evidence="2" type="ORF">A2Z23_02605</name>
</gene>
<protein>
    <submittedName>
        <fullName evidence="2">Uncharacterized protein</fullName>
    </submittedName>
</protein>
<comment type="caution">
    <text evidence="2">The sequence shown here is derived from an EMBL/GenBank/DDBJ whole genome shotgun (WGS) entry which is preliminary data.</text>
</comment>
<evidence type="ECO:0000313" key="3">
    <source>
        <dbReference type="Proteomes" id="UP000176628"/>
    </source>
</evidence>
<name>A0A1F5G1K8_9BACT</name>